<name>A0A1I0SWV9_9BACL</name>
<organism evidence="2 3">
    <name type="scientific">Parageobacillus thermantarcticus</name>
    <dbReference type="NCBI Taxonomy" id="186116"/>
    <lineage>
        <taxon>Bacteria</taxon>
        <taxon>Bacillati</taxon>
        <taxon>Bacillota</taxon>
        <taxon>Bacilli</taxon>
        <taxon>Bacillales</taxon>
        <taxon>Anoxybacillaceae</taxon>
        <taxon>Parageobacillus</taxon>
    </lineage>
</organism>
<feature type="signal peptide" evidence="1">
    <location>
        <begin position="1"/>
        <end position="25"/>
    </location>
</feature>
<reference evidence="3" key="1">
    <citation type="submission" date="2016-10" db="EMBL/GenBank/DDBJ databases">
        <authorList>
            <person name="Varghese N."/>
            <person name="Submissions S."/>
        </authorList>
    </citation>
    <scope>NUCLEOTIDE SEQUENCE [LARGE SCALE GENOMIC DNA]</scope>
    <source>
        <strain evidence="3">M1</strain>
    </source>
</reference>
<evidence type="ECO:0000313" key="3">
    <source>
        <dbReference type="Proteomes" id="UP000198650"/>
    </source>
</evidence>
<accession>A0A1I0SWV9</accession>
<protein>
    <recommendedName>
        <fullName evidence="4">Lipoprotein YvcA</fullName>
    </recommendedName>
</protein>
<dbReference type="EMBL" id="FOJS01000007">
    <property type="protein sequence ID" value="SFA43962.1"/>
    <property type="molecule type" value="Genomic_DNA"/>
</dbReference>
<keyword evidence="1" id="KW-0732">Signal</keyword>
<evidence type="ECO:0000313" key="2">
    <source>
        <dbReference type="EMBL" id="SFA43962.1"/>
    </source>
</evidence>
<proteinExistence type="predicted"/>
<dbReference type="PROSITE" id="PS51257">
    <property type="entry name" value="PROKAR_LIPOPROTEIN"/>
    <property type="match status" value="1"/>
</dbReference>
<evidence type="ECO:0008006" key="4">
    <source>
        <dbReference type="Google" id="ProtNLM"/>
    </source>
</evidence>
<keyword evidence="3" id="KW-1185">Reference proteome</keyword>
<dbReference type="Proteomes" id="UP000198650">
    <property type="component" value="Unassembled WGS sequence"/>
</dbReference>
<feature type="chain" id="PRO_5011692542" description="Lipoprotein YvcA" evidence="1">
    <location>
        <begin position="26"/>
        <end position="214"/>
    </location>
</feature>
<evidence type="ECO:0000256" key="1">
    <source>
        <dbReference type="SAM" id="SignalP"/>
    </source>
</evidence>
<gene>
    <name evidence="2" type="ORF">SAMN05192569_10074</name>
</gene>
<sequence>MLKRWRNLLLLALILIGGCEMDSKAQPEKLPDTVAFQDKFTREFMVSPKEVKEGYYLFKSKTGGFTMLYPKNAIMDKMYYEKHKDYFEDINFGESNKKENIAYFVRITYENKAITNNIDTNLKLLSNSVNYNGHYTEFQYEDKIFYYAKNEKLLSNGKSKAYTFFSYIKSNKSNQGIEFIYGVSCLNFKQKCNIDLTKEEKNAKKLMKSIEFLH</sequence>
<dbReference type="AlphaFoldDB" id="A0A1I0SWV9"/>
<dbReference type="STRING" id="186116.SAMN05192569_10074"/>